<proteinExistence type="predicted"/>
<organism evidence="2 3">
    <name type="scientific">Polyporus arcularius HHB13444</name>
    <dbReference type="NCBI Taxonomy" id="1314778"/>
    <lineage>
        <taxon>Eukaryota</taxon>
        <taxon>Fungi</taxon>
        <taxon>Dikarya</taxon>
        <taxon>Basidiomycota</taxon>
        <taxon>Agaricomycotina</taxon>
        <taxon>Agaricomycetes</taxon>
        <taxon>Polyporales</taxon>
        <taxon>Polyporaceae</taxon>
        <taxon>Polyporus</taxon>
    </lineage>
</organism>
<accession>A0A5C3NSZ8</accession>
<dbReference type="Proteomes" id="UP000308197">
    <property type="component" value="Unassembled WGS sequence"/>
</dbReference>
<dbReference type="AlphaFoldDB" id="A0A5C3NSZ8"/>
<evidence type="ECO:0000313" key="3">
    <source>
        <dbReference type="Proteomes" id="UP000308197"/>
    </source>
</evidence>
<name>A0A5C3NSZ8_9APHY</name>
<dbReference type="InParanoid" id="A0A5C3NSZ8"/>
<reference evidence="2 3" key="1">
    <citation type="journal article" date="2019" name="Nat. Ecol. Evol.">
        <title>Megaphylogeny resolves global patterns of mushroom evolution.</title>
        <authorList>
            <person name="Varga T."/>
            <person name="Krizsan K."/>
            <person name="Foldi C."/>
            <person name="Dima B."/>
            <person name="Sanchez-Garcia M."/>
            <person name="Sanchez-Ramirez S."/>
            <person name="Szollosi G.J."/>
            <person name="Szarkandi J.G."/>
            <person name="Papp V."/>
            <person name="Albert L."/>
            <person name="Andreopoulos W."/>
            <person name="Angelini C."/>
            <person name="Antonin V."/>
            <person name="Barry K.W."/>
            <person name="Bougher N.L."/>
            <person name="Buchanan P."/>
            <person name="Buyck B."/>
            <person name="Bense V."/>
            <person name="Catcheside P."/>
            <person name="Chovatia M."/>
            <person name="Cooper J."/>
            <person name="Damon W."/>
            <person name="Desjardin D."/>
            <person name="Finy P."/>
            <person name="Geml J."/>
            <person name="Haridas S."/>
            <person name="Hughes K."/>
            <person name="Justo A."/>
            <person name="Karasinski D."/>
            <person name="Kautmanova I."/>
            <person name="Kiss B."/>
            <person name="Kocsube S."/>
            <person name="Kotiranta H."/>
            <person name="LaButti K.M."/>
            <person name="Lechner B.E."/>
            <person name="Liimatainen K."/>
            <person name="Lipzen A."/>
            <person name="Lukacs Z."/>
            <person name="Mihaltcheva S."/>
            <person name="Morgado L.N."/>
            <person name="Niskanen T."/>
            <person name="Noordeloos M.E."/>
            <person name="Ohm R.A."/>
            <person name="Ortiz-Santana B."/>
            <person name="Ovrebo C."/>
            <person name="Racz N."/>
            <person name="Riley R."/>
            <person name="Savchenko A."/>
            <person name="Shiryaev A."/>
            <person name="Soop K."/>
            <person name="Spirin V."/>
            <person name="Szebenyi C."/>
            <person name="Tomsovsky M."/>
            <person name="Tulloss R.E."/>
            <person name="Uehling J."/>
            <person name="Grigoriev I.V."/>
            <person name="Vagvolgyi C."/>
            <person name="Papp T."/>
            <person name="Martin F.M."/>
            <person name="Miettinen O."/>
            <person name="Hibbett D.S."/>
            <person name="Nagy L.G."/>
        </authorList>
    </citation>
    <scope>NUCLEOTIDE SEQUENCE [LARGE SCALE GENOMIC DNA]</scope>
    <source>
        <strain evidence="2 3">HHB13444</strain>
    </source>
</reference>
<dbReference type="EMBL" id="ML212007">
    <property type="protein sequence ID" value="TFK79528.1"/>
    <property type="molecule type" value="Genomic_DNA"/>
</dbReference>
<keyword evidence="3" id="KW-1185">Reference proteome</keyword>
<gene>
    <name evidence="2" type="ORF">K466DRAFT_13811</name>
</gene>
<evidence type="ECO:0000256" key="1">
    <source>
        <dbReference type="SAM" id="MobiDB-lite"/>
    </source>
</evidence>
<sequence length="179" mass="19960">MTWWWVQRYHDGNAGRTSRRSRTAAHILRHQSCISPTRYAGYPRLSVEMLDVPLRLVHTNAARLATCVPMGVGKDRRLQQPCSGRSSPRLGTAWSLRTTSKPEAGTGNSAEKRARDSVSLQVLRHVEIGRRSRPEEGDTRTVIRSRAESLQAGRDAMPSGTLICCRVDVLRRSTTPSAL</sequence>
<protein>
    <submittedName>
        <fullName evidence="2">Uncharacterized protein</fullName>
    </submittedName>
</protein>
<feature type="region of interest" description="Disordered" evidence="1">
    <location>
        <begin position="76"/>
        <end position="116"/>
    </location>
</feature>
<feature type="compositionally biased region" description="Polar residues" evidence="1">
    <location>
        <begin position="95"/>
        <end position="109"/>
    </location>
</feature>
<evidence type="ECO:0000313" key="2">
    <source>
        <dbReference type="EMBL" id="TFK79528.1"/>
    </source>
</evidence>